<proteinExistence type="predicted"/>
<gene>
    <name evidence="2" type="ORF">ES724_03540</name>
</gene>
<evidence type="ECO:0000313" key="2">
    <source>
        <dbReference type="EMBL" id="TXD95237.1"/>
    </source>
</evidence>
<dbReference type="Proteomes" id="UP000321367">
    <property type="component" value="Unassembled WGS sequence"/>
</dbReference>
<organism evidence="2 3">
    <name type="scientific">Gillisia hiemivivida</name>
    <dbReference type="NCBI Taxonomy" id="291190"/>
    <lineage>
        <taxon>Bacteria</taxon>
        <taxon>Pseudomonadati</taxon>
        <taxon>Bacteroidota</taxon>
        <taxon>Flavobacteriia</taxon>
        <taxon>Flavobacteriales</taxon>
        <taxon>Flavobacteriaceae</taxon>
        <taxon>Gillisia</taxon>
    </lineage>
</organism>
<feature type="signal peptide" evidence="1">
    <location>
        <begin position="1"/>
        <end position="23"/>
    </location>
</feature>
<name>A0A5C6ZWD0_9FLAO</name>
<dbReference type="AlphaFoldDB" id="A0A5C6ZWD0"/>
<comment type="caution">
    <text evidence="2">The sequence shown here is derived from an EMBL/GenBank/DDBJ whole genome shotgun (WGS) entry which is preliminary data.</text>
</comment>
<evidence type="ECO:0000256" key="1">
    <source>
        <dbReference type="SAM" id="SignalP"/>
    </source>
</evidence>
<protein>
    <recommendedName>
        <fullName evidence="4">Lipocalin-like domain-containing protein</fullName>
    </recommendedName>
</protein>
<accession>A0A5C6ZWD0</accession>
<sequence length="133" mass="15263">MKKSLFIIAITALLFTSCSPKLVGTWNVDRYEVDNQKGQNITTQNAGEIIINKNGTGEKNINYSMFQNEFSDLQKFRWNMQGEDLITITSTNSIEKSDFDKTWIMVTNSKKKQVWKSTDGRNSVQILELSKKD</sequence>
<dbReference type="EMBL" id="VORY01000002">
    <property type="protein sequence ID" value="TXD95237.1"/>
    <property type="molecule type" value="Genomic_DNA"/>
</dbReference>
<dbReference type="RefSeq" id="WP_026838270.1">
    <property type="nucleotide sequence ID" value="NZ_CBCSHZ010000001.1"/>
</dbReference>
<reference evidence="2 3" key="1">
    <citation type="submission" date="2019-08" db="EMBL/GenBank/DDBJ databases">
        <title>Genome sequence of Gillisia hiemivivida IC154 (type strain).</title>
        <authorList>
            <person name="Bowman J.P."/>
        </authorList>
    </citation>
    <scope>NUCLEOTIDE SEQUENCE [LARGE SCALE GENOMIC DNA]</scope>
    <source>
        <strain evidence="2 3">IC154</strain>
    </source>
</reference>
<evidence type="ECO:0000313" key="3">
    <source>
        <dbReference type="Proteomes" id="UP000321367"/>
    </source>
</evidence>
<keyword evidence="3" id="KW-1185">Reference proteome</keyword>
<dbReference type="PROSITE" id="PS51257">
    <property type="entry name" value="PROKAR_LIPOPROTEIN"/>
    <property type="match status" value="1"/>
</dbReference>
<dbReference type="OrthoDB" id="1274712at2"/>
<feature type="chain" id="PRO_5023111227" description="Lipocalin-like domain-containing protein" evidence="1">
    <location>
        <begin position="24"/>
        <end position="133"/>
    </location>
</feature>
<keyword evidence="1" id="KW-0732">Signal</keyword>
<evidence type="ECO:0008006" key="4">
    <source>
        <dbReference type="Google" id="ProtNLM"/>
    </source>
</evidence>